<protein>
    <submittedName>
        <fullName evidence="5">ERMAP protein</fullName>
    </submittedName>
</protein>
<gene>
    <name evidence="5" type="primary">Ermap</name>
    <name evidence="5" type="ORF">RHICYA_R16419</name>
</gene>
<dbReference type="InterPro" id="IPR050504">
    <property type="entry name" value="IgSF_BTN/MOG"/>
</dbReference>
<dbReference type="GO" id="GO:0009897">
    <property type="term" value="C:external side of plasma membrane"/>
    <property type="evidence" value="ECO:0007669"/>
    <property type="project" value="TreeGrafter"/>
</dbReference>
<evidence type="ECO:0000256" key="1">
    <source>
        <dbReference type="ARBA" id="ARBA00004370"/>
    </source>
</evidence>
<feature type="non-terminal residue" evidence="5">
    <location>
        <position position="99"/>
    </location>
</feature>
<keyword evidence="4" id="KW-0812">Transmembrane</keyword>
<evidence type="ECO:0000256" key="3">
    <source>
        <dbReference type="ARBA" id="ARBA00023319"/>
    </source>
</evidence>
<dbReference type="Proteomes" id="UP000565785">
    <property type="component" value="Unassembled WGS sequence"/>
</dbReference>
<evidence type="ECO:0000256" key="2">
    <source>
        <dbReference type="ARBA" id="ARBA00023136"/>
    </source>
</evidence>
<feature type="transmembrane region" description="Helical" evidence="4">
    <location>
        <begin position="65"/>
        <end position="88"/>
    </location>
</feature>
<dbReference type="PANTHER" id="PTHR24100:SF149">
    <property type="entry name" value="BG-LIKE ANTIGEN 1-RELATED"/>
    <property type="match status" value="1"/>
</dbReference>
<dbReference type="GO" id="GO:0005102">
    <property type="term" value="F:signaling receptor binding"/>
    <property type="evidence" value="ECO:0007669"/>
    <property type="project" value="TreeGrafter"/>
</dbReference>
<accession>A0A7L1NIX8</accession>
<dbReference type="AlphaFoldDB" id="A0A7L1NIX8"/>
<keyword evidence="6" id="KW-1185">Reference proteome</keyword>
<sequence length="99" mass="10841">LGDYAGRTELDKEGLSSGSLDLRLLKVRPSDDGEYVCTVQEGSSYGEATVDLEVAGAFFHDPHPWMVALGVVLTLSVGFVVLSSLLLWKRRKKKLEEMG</sequence>
<dbReference type="GO" id="GO:0001817">
    <property type="term" value="P:regulation of cytokine production"/>
    <property type="evidence" value="ECO:0007669"/>
    <property type="project" value="TreeGrafter"/>
</dbReference>
<comment type="subcellular location">
    <subcellularLocation>
        <location evidence="1">Membrane</location>
    </subcellularLocation>
</comment>
<dbReference type="GO" id="GO:0050852">
    <property type="term" value="P:T cell receptor signaling pathway"/>
    <property type="evidence" value="ECO:0007669"/>
    <property type="project" value="TreeGrafter"/>
</dbReference>
<dbReference type="Gene3D" id="2.60.40.10">
    <property type="entry name" value="Immunoglobulins"/>
    <property type="match status" value="1"/>
</dbReference>
<organism evidence="5 6">
    <name type="scientific">Rhinopomastus cyanomelas</name>
    <name type="common">Common scimitarbill</name>
    <dbReference type="NCBI Taxonomy" id="113115"/>
    <lineage>
        <taxon>Eukaryota</taxon>
        <taxon>Metazoa</taxon>
        <taxon>Chordata</taxon>
        <taxon>Craniata</taxon>
        <taxon>Vertebrata</taxon>
        <taxon>Euteleostomi</taxon>
        <taxon>Archelosauria</taxon>
        <taxon>Archosauria</taxon>
        <taxon>Dinosauria</taxon>
        <taxon>Saurischia</taxon>
        <taxon>Theropoda</taxon>
        <taxon>Coelurosauria</taxon>
        <taxon>Aves</taxon>
        <taxon>Neognathae</taxon>
        <taxon>Neoaves</taxon>
        <taxon>Telluraves</taxon>
        <taxon>Coraciimorphae</taxon>
        <taxon>Bucerotiformes</taxon>
        <taxon>Rhinopomastidae</taxon>
        <taxon>Rhinopomastus</taxon>
    </lineage>
</organism>
<feature type="non-terminal residue" evidence="5">
    <location>
        <position position="1"/>
    </location>
</feature>
<name>A0A7L1NIX8_RHICY</name>
<proteinExistence type="predicted"/>
<evidence type="ECO:0000313" key="5">
    <source>
        <dbReference type="EMBL" id="NXN99648.1"/>
    </source>
</evidence>
<dbReference type="SUPFAM" id="SSF48726">
    <property type="entry name" value="Immunoglobulin"/>
    <property type="match status" value="1"/>
</dbReference>
<keyword evidence="3" id="KW-0393">Immunoglobulin domain</keyword>
<dbReference type="InterPro" id="IPR013783">
    <property type="entry name" value="Ig-like_fold"/>
</dbReference>
<dbReference type="OrthoDB" id="9049620at2759"/>
<keyword evidence="4" id="KW-1133">Transmembrane helix</keyword>
<comment type="caution">
    <text evidence="5">The sequence shown here is derived from an EMBL/GenBank/DDBJ whole genome shotgun (WGS) entry which is preliminary data.</text>
</comment>
<dbReference type="PANTHER" id="PTHR24100">
    <property type="entry name" value="BUTYROPHILIN"/>
    <property type="match status" value="1"/>
</dbReference>
<dbReference type="EMBL" id="VXBP01006602">
    <property type="protein sequence ID" value="NXN99648.1"/>
    <property type="molecule type" value="Genomic_DNA"/>
</dbReference>
<evidence type="ECO:0000313" key="6">
    <source>
        <dbReference type="Proteomes" id="UP000565785"/>
    </source>
</evidence>
<dbReference type="InterPro" id="IPR036179">
    <property type="entry name" value="Ig-like_dom_sf"/>
</dbReference>
<keyword evidence="2 4" id="KW-0472">Membrane</keyword>
<evidence type="ECO:0000256" key="4">
    <source>
        <dbReference type="SAM" id="Phobius"/>
    </source>
</evidence>
<reference evidence="5 6" key="1">
    <citation type="submission" date="2019-09" db="EMBL/GenBank/DDBJ databases">
        <title>Bird 10,000 Genomes (B10K) Project - Family phase.</title>
        <authorList>
            <person name="Zhang G."/>
        </authorList>
    </citation>
    <scope>NUCLEOTIDE SEQUENCE [LARGE SCALE GENOMIC DNA]</scope>
    <source>
        <strain evidence="5">B10K-DU-002-35</strain>
        <tissue evidence="5">Muscle</tissue>
    </source>
</reference>